<proteinExistence type="predicted"/>
<dbReference type="AlphaFoldDB" id="A0A1D8N539"/>
<protein>
    <submittedName>
        <fullName evidence="1">Uncharacterized protein</fullName>
    </submittedName>
</protein>
<dbReference type="Proteomes" id="UP000182444">
    <property type="component" value="Chromosome 1A"/>
</dbReference>
<sequence>MDLMHDGRRRSVLCSLLRTPTRRIDRWEEWFWPTSQLASSCYNTISEWIFSPEIRPLKLSPCTTHTDTLVQRKSLSKTKLSLSRLDPILWVQGMTQLCIESYLI</sequence>
<organism evidence="1 2">
    <name type="scientific">Yarrowia lipolytica</name>
    <name type="common">Candida lipolytica</name>
    <dbReference type="NCBI Taxonomy" id="4952"/>
    <lineage>
        <taxon>Eukaryota</taxon>
        <taxon>Fungi</taxon>
        <taxon>Dikarya</taxon>
        <taxon>Ascomycota</taxon>
        <taxon>Saccharomycotina</taxon>
        <taxon>Dipodascomycetes</taxon>
        <taxon>Dipodascales</taxon>
        <taxon>Dipodascales incertae sedis</taxon>
        <taxon>Yarrowia</taxon>
    </lineage>
</organism>
<dbReference type="RefSeq" id="XP_068137928.1">
    <property type="nucleotide sequence ID" value="XM_068281827.1"/>
</dbReference>
<accession>A0A1D8N539</accession>
<gene>
    <name evidence="1" type="ORF">YALI1_A16808g</name>
</gene>
<dbReference type="GeneID" id="94582487"/>
<name>A0A1D8N539_YARLL</name>
<evidence type="ECO:0000313" key="1">
    <source>
        <dbReference type="EMBL" id="AOW00741.1"/>
    </source>
</evidence>
<dbReference type="EMBL" id="CP017553">
    <property type="protein sequence ID" value="AOW00741.1"/>
    <property type="molecule type" value="Genomic_DNA"/>
</dbReference>
<dbReference type="VEuPathDB" id="FungiDB:YALI1_A16808g"/>
<reference evidence="1 2" key="1">
    <citation type="journal article" date="2016" name="PLoS ONE">
        <title>Sequence Assembly of Yarrowia lipolytica Strain W29/CLIB89 Shows Transposable Element Diversity.</title>
        <authorList>
            <person name="Magnan C."/>
            <person name="Yu J."/>
            <person name="Chang I."/>
            <person name="Jahn E."/>
            <person name="Kanomata Y."/>
            <person name="Wu J."/>
            <person name="Zeller M."/>
            <person name="Oakes M."/>
            <person name="Baldi P."/>
            <person name="Sandmeyer S."/>
        </authorList>
    </citation>
    <scope>NUCLEOTIDE SEQUENCE [LARGE SCALE GENOMIC DNA]</scope>
    <source>
        <strain evidence="2">CLIB89(W29)</strain>
    </source>
</reference>
<evidence type="ECO:0000313" key="2">
    <source>
        <dbReference type="Proteomes" id="UP000182444"/>
    </source>
</evidence>